<dbReference type="AlphaFoldDB" id="B7KRK6"/>
<evidence type="ECO:0000313" key="3">
    <source>
        <dbReference type="Proteomes" id="UP000002385"/>
    </source>
</evidence>
<feature type="region of interest" description="Disordered" evidence="1">
    <location>
        <begin position="69"/>
        <end position="94"/>
    </location>
</feature>
<proteinExistence type="predicted"/>
<evidence type="ECO:0000256" key="1">
    <source>
        <dbReference type="SAM" id="MobiDB-lite"/>
    </source>
</evidence>
<dbReference type="EMBL" id="CP001298">
    <property type="protein sequence ID" value="ACK85533.1"/>
    <property type="molecule type" value="Genomic_DNA"/>
</dbReference>
<protein>
    <submittedName>
        <fullName evidence="2">Uncharacterized protein</fullName>
    </submittedName>
</protein>
<dbReference type="Proteomes" id="UP000002385">
    <property type="component" value="Chromosome"/>
</dbReference>
<accession>B7KRK6</accession>
<organism evidence="2 3">
    <name type="scientific">Methylorubrum extorquens (strain CM4 / NCIMB 13688)</name>
    <name type="common">Methylobacterium extorquens</name>
    <dbReference type="NCBI Taxonomy" id="440085"/>
    <lineage>
        <taxon>Bacteria</taxon>
        <taxon>Pseudomonadati</taxon>
        <taxon>Pseudomonadota</taxon>
        <taxon>Alphaproteobacteria</taxon>
        <taxon>Hyphomicrobiales</taxon>
        <taxon>Methylobacteriaceae</taxon>
        <taxon>Methylorubrum</taxon>
    </lineage>
</organism>
<evidence type="ECO:0000313" key="2">
    <source>
        <dbReference type="EMBL" id="ACK85533.1"/>
    </source>
</evidence>
<name>B7KRK6_METC4</name>
<reference evidence="2 3" key="2">
    <citation type="journal article" date="2012" name="J. Bacteriol.">
        <title>Complete genome sequences of six strains of the genus Methylobacterium.</title>
        <authorList>
            <person name="Marx C.J."/>
            <person name="Bringel F."/>
            <person name="Chistoserdova L."/>
            <person name="Moulin L."/>
            <person name="Farhan Ul Haque M."/>
            <person name="Fleischman D.E."/>
            <person name="Gruffaz C."/>
            <person name="Jourand P."/>
            <person name="Knief C."/>
            <person name="Lee M.C."/>
            <person name="Muller E.E."/>
            <person name="Nadalig T."/>
            <person name="Peyraud R."/>
            <person name="Roselli S."/>
            <person name="Russ L."/>
            <person name="Goodwin L.A."/>
            <person name="Ivanova N."/>
            <person name="Kyrpides N."/>
            <person name="Lajus A."/>
            <person name="Land M.L."/>
            <person name="Medigue C."/>
            <person name="Mikhailova N."/>
            <person name="Nolan M."/>
            <person name="Woyke T."/>
            <person name="Stolyar S."/>
            <person name="Vorholt J.A."/>
            <person name="Vuilleumier S."/>
        </authorList>
    </citation>
    <scope>NUCLEOTIDE SEQUENCE [LARGE SCALE GENOMIC DNA]</scope>
    <source>
        <strain evidence="3">CM4 / NCIMB 13688</strain>
    </source>
</reference>
<dbReference type="HOGENOM" id="CLU_191265_0_0_5"/>
<dbReference type="KEGG" id="mch:Mchl_4759"/>
<reference evidence="3" key="1">
    <citation type="submission" date="2008-12" db="EMBL/GenBank/DDBJ databases">
        <title>Complete sequence of chromosome of Methylobacterium chloromethanicum CM4.</title>
        <authorList>
            <consortium name="US DOE Joint Genome Institute"/>
            <person name="Lucas S."/>
            <person name="Copeland A."/>
            <person name="Lapidus A."/>
            <person name="Glavina del Rio T."/>
            <person name="Dalin E."/>
            <person name="Tice H."/>
            <person name="Bruce D."/>
            <person name="Goodwin L."/>
            <person name="Pitluck S."/>
            <person name="Chertkov O."/>
            <person name="Brettin T."/>
            <person name="Detter J.C."/>
            <person name="Han C."/>
            <person name="Larimer F."/>
            <person name="Land M."/>
            <person name="Hauser L."/>
            <person name="Kyrpides N."/>
            <person name="Mikhailova N."/>
            <person name="Marx C."/>
            <person name="Richardson P."/>
        </authorList>
    </citation>
    <scope>NUCLEOTIDE SEQUENCE [LARGE SCALE GENOMIC DNA]</scope>
    <source>
        <strain evidence="3">CM4 / NCIMB 13688</strain>
    </source>
</reference>
<gene>
    <name evidence="2" type="ordered locus">Mchl_4759</name>
</gene>
<sequence length="94" mass="10076">MPRKQRPADLLPRSLPPIGLSRVESAAYIGVSTSLFDTMVKDGRMPLPKRINARTVWSRSALAAAFGELPDEDSGVCGPRDGGPRDDGWGDLGV</sequence>